<dbReference type="PROSITE" id="PS50928">
    <property type="entry name" value="ABC_TM1"/>
    <property type="match status" value="1"/>
</dbReference>
<dbReference type="RefSeq" id="WP_245865355.1">
    <property type="nucleotide sequence ID" value="NZ_FZOW01000004.1"/>
</dbReference>
<keyword evidence="10" id="KW-1185">Reference proteome</keyword>
<dbReference type="Proteomes" id="UP000198327">
    <property type="component" value="Unassembled WGS sequence"/>
</dbReference>
<dbReference type="SUPFAM" id="SSF161098">
    <property type="entry name" value="MetI-like"/>
    <property type="match status" value="1"/>
</dbReference>
<feature type="transmembrane region" description="Helical" evidence="7">
    <location>
        <begin position="105"/>
        <end position="129"/>
    </location>
</feature>
<evidence type="ECO:0000256" key="5">
    <source>
        <dbReference type="ARBA" id="ARBA00022989"/>
    </source>
</evidence>
<evidence type="ECO:0000256" key="3">
    <source>
        <dbReference type="ARBA" id="ARBA00022475"/>
    </source>
</evidence>
<evidence type="ECO:0000313" key="10">
    <source>
        <dbReference type="Proteomes" id="UP000198327"/>
    </source>
</evidence>
<feature type="transmembrane region" description="Helical" evidence="7">
    <location>
        <begin position="277"/>
        <end position="300"/>
    </location>
</feature>
<name>A0A239GB34_9NOCA</name>
<feature type="transmembrane region" description="Helical" evidence="7">
    <location>
        <begin position="141"/>
        <end position="165"/>
    </location>
</feature>
<proteinExistence type="inferred from homology"/>
<feature type="transmembrane region" description="Helical" evidence="7">
    <location>
        <begin position="177"/>
        <end position="197"/>
    </location>
</feature>
<dbReference type="InterPro" id="IPR000515">
    <property type="entry name" value="MetI-like"/>
</dbReference>
<keyword evidence="4 7" id="KW-0812">Transmembrane</keyword>
<dbReference type="InterPro" id="IPR035906">
    <property type="entry name" value="MetI-like_sf"/>
</dbReference>
<keyword evidence="5 7" id="KW-1133">Transmembrane helix</keyword>
<accession>A0A239GB34</accession>
<protein>
    <submittedName>
        <fullName evidence="9">Peptide/nickel transport system permease protein</fullName>
    </submittedName>
</protein>
<evidence type="ECO:0000256" key="6">
    <source>
        <dbReference type="ARBA" id="ARBA00023136"/>
    </source>
</evidence>
<organism evidence="9 10">
    <name type="scientific">Rhodococcoides kyotonense</name>
    <dbReference type="NCBI Taxonomy" id="398843"/>
    <lineage>
        <taxon>Bacteria</taxon>
        <taxon>Bacillati</taxon>
        <taxon>Actinomycetota</taxon>
        <taxon>Actinomycetes</taxon>
        <taxon>Mycobacteriales</taxon>
        <taxon>Nocardiaceae</taxon>
        <taxon>Rhodococcoides</taxon>
    </lineage>
</organism>
<dbReference type="PANTHER" id="PTHR43163:SF6">
    <property type="entry name" value="DIPEPTIDE TRANSPORT SYSTEM PERMEASE PROTEIN DPPB-RELATED"/>
    <property type="match status" value="1"/>
</dbReference>
<dbReference type="AlphaFoldDB" id="A0A239GB34"/>
<reference evidence="10" key="1">
    <citation type="submission" date="2017-06" db="EMBL/GenBank/DDBJ databases">
        <authorList>
            <person name="Varghese N."/>
            <person name="Submissions S."/>
        </authorList>
    </citation>
    <scope>NUCLEOTIDE SEQUENCE [LARGE SCALE GENOMIC DNA]</scope>
    <source>
        <strain evidence="10">JCM 23211</strain>
    </source>
</reference>
<dbReference type="GO" id="GO:0055085">
    <property type="term" value="P:transmembrane transport"/>
    <property type="evidence" value="ECO:0007669"/>
    <property type="project" value="InterPro"/>
</dbReference>
<dbReference type="Pfam" id="PF00528">
    <property type="entry name" value="BPD_transp_1"/>
    <property type="match status" value="1"/>
</dbReference>
<dbReference type="Gene3D" id="1.10.3720.10">
    <property type="entry name" value="MetI-like"/>
    <property type="match status" value="1"/>
</dbReference>
<sequence length="322" mass="34683">MNTFAVIKRVAQALLVVALSYTFVFYALFLLPGDPIQNQIDNPQNPLPEDIGQSLLAYYNLDKSGFEQYVISLSRAVTGDFGFSITTGRDVVDVLTDAIPETLRLASMGLVFAIGFALVMALIAVYAPWARLRTVATLIPALLQSTPSFLVGLILLQVFSFQLGWVSSIRDEGFRSLLLPALTLGLAVSPPIAQVLIQGLRTSSQEQFVTVLRSTGLSETTILARHVLKNASIPVITLLGITAGELLAGSVVTETIFNRSGIGFVTREALRDQDSPVILAVVTFVSLVFVTVSLVTDLVYPKIDPRIAGTAPSTARKETIDA</sequence>
<comment type="subcellular location">
    <subcellularLocation>
        <location evidence="1 7">Cell membrane</location>
        <topology evidence="1 7">Multi-pass membrane protein</topology>
    </subcellularLocation>
</comment>
<keyword evidence="2 7" id="KW-0813">Transport</keyword>
<evidence type="ECO:0000313" key="9">
    <source>
        <dbReference type="EMBL" id="SNS66329.1"/>
    </source>
</evidence>
<dbReference type="CDD" id="cd06261">
    <property type="entry name" value="TM_PBP2"/>
    <property type="match status" value="1"/>
</dbReference>
<dbReference type="GO" id="GO:0005886">
    <property type="term" value="C:plasma membrane"/>
    <property type="evidence" value="ECO:0007669"/>
    <property type="project" value="UniProtKB-SubCell"/>
</dbReference>
<evidence type="ECO:0000256" key="1">
    <source>
        <dbReference type="ARBA" id="ARBA00004651"/>
    </source>
</evidence>
<feature type="domain" description="ABC transmembrane type-1" evidence="8">
    <location>
        <begin position="99"/>
        <end position="300"/>
    </location>
</feature>
<dbReference type="EMBL" id="FZOW01000004">
    <property type="protein sequence ID" value="SNS66329.1"/>
    <property type="molecule type" value="Genomic_DNA"/>
</dbReference>
<keyword evidence="3" id="KW-1003">Cell membrane</keyword>
<keyword evidence="6 7" id="KW-0472">Membrane</keyword>
<feature type="transmembrane region" description="Helical" evidence="7">
    <location>
        <begin position="235"/>
        <end position="257"/>
    </location>
</feature>
<evidence type="ECO:0000256" key="2">
    <source>
        <dbReference type="ARBA" id="ARBA00022448"/>
    </source>
</evidence>
<dbReference type="PANTHER" id="PTHR43163">
    <property type="entry name" value="DIPEPTIDE TRANSPORT SYSTEM PERMEASE PROTEIN DPPB-RELATED"/>
    <property type="match status" value="1"/>
</dbReference>
<feature type="transmembrane region" description="Helical" evidence="7">
    <location>
        <begin position="12"/>
        <end position="31"/>
    </location>
</feature>
<evidence type="ECO:0000259" key="8">
    <source>
        <dbReference type="PROSITE" id="PS50928"/>
    </source>
</evidence>
<evidence type="ECO:0000256" key="7">
    <source>
        <dbReference type="RuleBase" id="RU363032"/>
    </source>
</evidence>
<gene>
    <name evidence="9" type="ORF">SAMN05421642_104148</name>
</gene>
<comment type="similarity">
    <text evidence="7">Belongs to the binding-protein-dependent transport system permease family.</text>
</comment>
<evidence type="ECO:0000256" key="4">
    <source>
        <dbReference type="ARBA" id="ARBA00022692"/>
    </source>
</evidence>